<protein>
    <submittedName>
        <fullName evidence="1">Uncharacterized protein</fullName>
    </submittedName>
</protein>
<sequence>MLKKLKKLLKQGLNVNLSNELWIIILTIYLEESNFRKIFQLRRTCKQWNNVIPIVVNAMISRNWNEEWEIQIMSEDESYIDVKFITGIPYYDDFTNLVCLINPVQSFLIDFSRNYVFNFTLFCNEQKVAETEHYIDVMGESVGEKVYCDLNDSFYCIGTLEEEYFDFIYWKVSPKQVFEKMDKLFEKNKLLRY</sequence>
<dbReference type="OrthoDB" id="2340555at2759"/>
<name>A0A397JIL7_9GLOM</name>
<dbReference type="EMBL" id="PQFF01000038">
    <property type="protein sequence ID" value="RHZ87102.1"/>
    <property type="molecule type" value="Genomic_DNA"/>
</dbReference>
<accession>A0A397JIL7</accession>
<dbReference type="AlphaFoldDB" id="A0A397JIL7"/>
<dbReference type="Proteomes" id="UP000266861">
    <property type="component" value="Unassembled WGS sequence"/>
</dbReference>
<proteinExistence type="predicted"/>
<gene>
    <name evidence="1" type="ORF">Glove_40g10</name>
</gene>
<reference evidence="1 2" key="1">
    <citation type="submission" date="2018-08" db="EMBL/GenBank/DDBJ databases">
        <title>Genome and evolution of the arbuscular mycorrhizal fungus Diversispora epigaea (formerly Glomus versiforme) and its bacterial endosymbionts.</title>
        <authorList>
            <person name="Sun X."/>
            <person name="Fei Z."/>
            <person name="Harrison M."/>
        </authorList>
    </citation>
    <scope>NUCLEOTIDE SEQUENCE [LARGE SCALE GENOMIC DNA]</scope>
    <source>
        <strain evidence="1 2">IT104</strain>
    </source>
</reference>
<evidence type="ECO:0000313" key="1">
    <source>
        <dbReference type="EMBL" id="RHZ87102.1"/>
    </source>
</evidence>
<organism evidence="1 2">
    <name type="scientific">Diversispora epigaea</name>
    <dbReference type="NCBI Taxonomy" id="1348612"/>
    <lineage>
        <taxon>Eukaryota</taxon>
        <taxon>Fungi</taxon>
        <taxon>Fungi incertae sedis</taxon>
        <taxon>Mucoromycota</taxon>
        <taxon>Glomeromycotina</taxon>
        <taxon>Glomeromycetes</taxon>
        <taxon>Diversisporales</taxon>
        <taxon>Diversisporaceae</taxon>
        <taxon>Diversispora</taxon>
    </lineage>
</organism>
<evidence type="ECO:0000313" key="2">
    <source>
        <dbReference type="Proteomes" id="UP000266861"/>
    </source>
</evidence>
<keyword evidence="2" id="KW-1185">Reference proteome</keyword>
<comment type="caution">
    <text evidence="1">The sequence shown here is derived from an EMBL/GenBank/DDBJ whole genome shotgun (WGS) entry which is preliminary data.</text>
</comment>